<dbReference type="PANTHER" id="PTHR20854:SF4">
    <property type="entry name" value="INOSITOL-1-MONOPHOSPHATASE-RELATED"/>
    <property type="match status" value="1"/>
</dbReference>
<dbReference type="PRINTS" id="PR00377">
    <property type="entry name" value="IMPHPHTASES"/>
</dbReference>
<reference evidence="3 4" key="1">
    <citation type="submission" date="2017-07" db="EMBL/GenBank/DDBJ databases">
        <title>Annotated genome sequence of Bacterioplanes sanyensis isolated from Red Sea.</title>
        <authorList>
            <person name="Rehman Z.U."/>
        </authorList>
    </citation>
    <scope>NUCLEOTIDE SEQUENCE [LARGE SCALE GENOMIC DNA]</scope>
    <source>
        <strain evidence="3 4">NV9</strain>
    </source>
</reference>
<dbReference type="Gene3D" id="3.30.540.10">
    <property type="entry name" value="Fructose-1,6-Bisphosphatase, subunit A, domain 1"/>
    <property type="match status" value="1"/>
</dbReference>
<feature type="binding site" evidence="2">
    <location>
        <position position="118"/>
    </location>
    <ligand>
        <name>Mg(2+)</name>
        <dbReference type="ChEBI" id="CHEBI:18420"/>
        <label>1</label>
        <note>catalytic</note>
    </ligand>
</feature>
<evidence type="ECO:0000313" key="3">
    <source>
        <dbReference type="EMBL" id="ASP39219.1"/>
    </source>
</evidence>
<dbReference type="InterPro" id="IPR000760">
    <property type="entry name" value="Inositol_monophosphatase-like"/>
</dbReference>
<dbReference type="KEGG" id="bsan:CHH28_11260"/>
<protein>
    <submittedName>
        <fullName evidence="3">Inositol monophosphatase</fullName>
    </submittedName>
</protein>
<name>A0A222FKE1_9GAMM</name>
<dbReference type="Proteomes" id="UP000202440">
    <property type="component" value="Chromosome"/>
</dbReference>
<dbReference type="CDD" id="cd01637">
    <property type="entry name" value="IMPase_like"/>
    <property type="match status" value="1"/>
</dbReference>
<organism evidence="3 4">
    <name type="scientific">Bacterioplanes sanyensis</name>
    <dbReference type="NCBI Taxonomy" id="1249553"/>
    <lineage>
        <taxon>Bacteria</taxon>
        <taxon>Pseudomonadati</taxon>
        <taxon>Pseudomonadota</taxon>
        <taxon>Gammaproteobacteria</taxon>
        <taxon>Oceanospirillales</taxon>
        <taxon>Oceanospirillaceae</taxon>
        <taxon>Bacterioplanes</taxon>
    </lineage>
</organism>
<evidence type="ECO:0000313" key="4">
    <source>
        <dbReference type="Proteomes" id="UP000202440"/>
    </source>
</evidence>
<accession>A0A222FKE1</accession>
<evidence type="ECO:0000256" key="2">
    <source>
        <dbReference type="PIRSR" id="PIRSR600760-2"/>
    </source>
</evidence>
<dbReference type="GO" id="GO:0007165">
    <property type="term" value="P:signal transduction"/>
    <property type="evidence" value="ECO:0007669"/>
    <property type="project" value="TreeGrafter"/>
</dbReference>
<keyword evidence="2" id="KW-0460">Magnesium</keyword>
<proteinExistence type="inferred from homology"/>
<comment type="similarity">
    <text evidence="1">Belongs to the inositol monophosphatase superfamily.</text>
</comment>
<dbReference type="GO" id="GO:0006020">
    <property type="term" value="P:inositol metabolic process"/>
    <property type="evidence" value="ECO:0007669"/>
    <property type="project" value="TreeGrafter"/>
</dbReference>
<feature type="binding site" evidence="2">
    <location>
        <position position="117"/>
    </location>
    <ligand>
        <name>Mg(2+)</name>
        <dbReference type="ChEBI" id="CHEBI:18420"/>
        <label>1</label>
        <note>catalytic</note>
    </ligand>
</feature>
<dbReference type="Pfam" id="PF00459">
    <property type="entry name" value="Inositol_P"/>
    <property type="match status" value="1"/>
</dbReference>
<dbReference type="GO" id="GO:0008934">
    <property type="term" value="F:inositol monophosphate 1-phosphatase activity"/>
    <property type="evidence" value="ECO:0007669"/>
    <property type="project" value="TreeGrafter"/>
</dbReference>
<sequence>MAFKAAKCSAVCSSTVIITGSHSFFKETHCLMQPMVNLALRAARNAGQDLVRRLDRFDSYQSTDQEKAKFIADCTIGLEKGIIFELKKSYPEHNFQGRETGFNQGDAKQPTWQICVIDDIANFRVGIPSIAITLCCLNGGKAEHAVVVNPMNGDEFTASKGRGSQLNNRRIRCSQLHSLSDAIVGYTQPMSFNESAFEQRQRIQSLMSQGQELRNIGSNALSLAYTAADRFQAALLADVDEYSLQAGGLIAREAGCLLADIQGKPSLSSPANLIVSNPKLLRSLVSGSAE</sequence>
<dbReference type="GO" id="GO:0046872">
    <property type="term" value="F:metal ion binding"/>
    <property type="evidence" value="ECO:0007669"/>
    <property type="project" value="UniProtKB-KW"/>
</dbReference>
<dbReference type="AlphaFoldDB" id="A0A222FKE1"/>
<dbReference type="Gene3D" id="3.40.190.80">
    <property type="match status" value="1"/>
</dbReference>
<keyword evidence="2" id="KW-0479">Metal-binding</keyword>
<dbReference type="EMBL" id="CP022530">
    <property type="protein sequence ID" value="ASP39219.1"/>
    <property type="molecule type" value="Genomic_DNA"/>
</dbReference>
<gene>
    <name evidence="3" type="ORF">CHH28_11260</name>
</gene>
<evidence type="ECO:0000256" key="1">
    <source>
        <dbReference type="ARBA" id="ARBA00009759"/>
    </source>
</evidence>
<dbReference type="PANTHER" id="PTHR20854">
    <property type="entry name" value="INOSITOL MONOPHOSPHATASE"/>
    <property type="match status" value="1"/>
</dbReference>
<keyword evidence="4" id="KW-1185">Reference proteome</keyword>
<comment type="cofactor">
    <cofactor evidence="2">
        <name>Mg(2+)</name>
        <dbReference type="ChEBI" id="CHEBI:18420"/>
    </cofactor>
</comment>
<dbReference type="SUPFAM" id="SSF56655">
    <property type="entry name" value="Carbohydrate phosphatase"/>
    <property type="match status" value="1"/>
</dbReference>